<evidence type="ECO:0000256" key="3">
    <source>
        <dbReference type="ARBA" id="ARBA00012438"/>
    </source>
</evidence>
<evidence type="ECO:0000256" key="4">
    <source>
        <dbReference type="ARBA" id="ARBA00015735"/>
    </source>
</evidence>
<keyword evidence="5" id="KW-1003">Cell membrane</keyword>
<dbReference type="InterPro" id="IPR041610">
    <property type="entry name" value="ArlS_N"/>
</dbReference>
<dbReference type="PRINTS" id="PR00344">
    <property type="entry name" value="BCTRLSENSOR"/>
</dbReference>
<dbReference type="Gene3D" id="3.30.565.10">
    <property type="entry name" value="Histidine kinase-like ATPase, C-terminal domain"/>
    <property type="match status" value="1"/>
</dbReference>
<evidence type="ECO:0000256" key="6">
    <source>
        <dbReference type="ARBA" id="ARBA00022553"/>
    </source>
</evidence>
<keyword evidence="13" id="KW-0902">Two-component regulatory system</keyword>
<evidence type="ECO:0000256" key="15">
    <source>
        <dbReference type="SAM" id="Phobius"/>
    </source>
</evidence>
<dbReference type="InterPro" id="IPR036890">
    <property type="entry name" value="HATPase_C_sf"/>
</dbReference>
<dbReference type="SUPFAM" id="SSF55874">
    <property type="entry name" value="ATPase domain of HSP90 chaperone/DNA topoisomerase II/histidine kinase"/>
    <property type="match status" value="1"/>
</dbReference>
<reference evidence="18 19" key="1">
    <citation type="journal article" date="2013" name="J. Microbiol.">
        <title>Lysinibacillus chungkukjangi sp. nov., isolated from Chungkukjang, Korean fermented soybean food.</title>
        <authorList>
            <person name="Kim S.J."/>
            <person name="Jang Y.H."/>
            <person name="Hamada M."/>
            <person name="Ahn J.H."/>
            <person name="Weon H.Y."/>
            <person name="Suzuki K."/>
            <person name="Whang K.S."/>
            <person name="Kwon S.W."/>
        </authorList>
    </citation>
    <scope>NUCLEOTIDE SEQUENCE [LARGE SCALE GENOMIC DNA]</scope>
    <source>
        <strain evidence="18 19">MCCC 1A12701</strain>
    </source>
</reference>
<evidence type="ECO:0000256" key="5">
    <source>
        <dbReference type="ARBA" id="ARBA00022475"/>
    </source>
</evidence>
<keyword evidence="12 15" id="KW-1133">Transmembrane helix</keyword>
<evidence type="ECO:0000256" key="13">
    <source>
        <dbReference type="ARBA" id="ARBA00023012"/>
    </source>
</evidence>
<dbReference type="SMART" id="SM00388">
    <property type="entry name" value="HisKA"/>
    <property type="match status" value="1"/>
</dbReference>
<evidence type="ECO:0000259" key="16">
    <source>
        <dbReference type="PROSITE" id="PS50109"/>
    </source>
</evidence>
<keyword evidence="6" id="KW-0597">Phosphoprotein</keyword>
<dbReference type="SMART" id="SM00387">
    <property type="entry name" value="HATPase_c"/>
    <property type="match status" value="1"/>
</dbReference>
<dbReference type="InterPro" id="IPR036097">
    <property type="entry name" value="HisK_dim/P_sf"/>
</dbReference>
<feature type="transmembrane region" description="Helical" evidence="15">
    <location>
        <begin position="167"/>
        <end position="191"/>
    </location>
</feature>
<dbReference type="Pfam" id="PF00672">
    <property type="entry name" value="HAMP"/>
    <property type="match status" value="1"/>
</dbReference>
<organism evidence="18 19">
    <name type="scientific">Lysinibacillus composti</name>
    <dbReference type="NCBI Taxonomy" id="720633"/>
    <lineage>
        <taxon>Bacteria</taxon>
        <taxon>Bacillati</taxon>
        <taxon>Bacillota</taxon>
        <taxon>Bacilli</taxon>
        <taxon>Bacillales</taxon>
        <taxon>Bacillaceae</taxon>
        <taxon>Lysinibacillus</taxon>
    </lineage>
</organism>
<dbReference type="GO" id="GO:0000155">
    <property type="term" value="F:phosphorelay sensor kinase activity"/>
    <property type="evidence" value="ECO:0007669"/>
    <property type="project" value="InterPro"/>
</dbReference>
<feature type="transmembrane region" description="Helical" evidence="15">
    <location>
        <begin position="20"/>
        <end position="44"/>
    </location>
</feature>
<keyword evidence="7" id="KW-0808">Transferase</keyword>
<dbReference type="AlphaFoldDB" id="A0A3N9UKF7"/>
<dbReference type="InterPro" id="IPR003594">
    <property type="entry name" value="HATPase_dom"/>
</dbReference>
<dbReference type="PANTHER" id="PTHR45528:SF12">
    <property type="entry name" value="SENSOR HISTIDINE KINASE ARSS"/>
    <property type="match status" value="1"/>
</dbReference>
<keyword evidence="14 15" id="KW-0472">Membrane</keyword>
<evidence type="ECO:0000256" key="12">
    <source>
        <dbReference type="ARBA" id="ARBA00022989"/>
    </source>
</evidence>
<comment type="caution">
    <text evidence="18">The sequence shown here is derived from an EMBL/GenBank/DDBJ whole genome shotgun (WGS) entry which is preliminary data.</text>
</comment>
<dbReference type="Gene3D" id="1.10.287.130">
    <property type="match status" value="1"/>
</dbReference>
<evidence type="ECO:0000256" key="2">
    <source>
        <dbReference type="ARBA" id="ARBA00004651"/>
    </source>
</evidence>
<evidence type="ECO:0000256" key="11">
    <source>
        <dbReference type="ARBA" id="ARBA00022840"/>
    </source>
</evidence>
<dbReference type="InterPro" id="IPR003661">
    <property type="entry name" value="HisK_dim/P_dom"/>
</dbReference>
<evidence type="ECO:0000256" key="7">
    <source>
        <dbReference type="ARBA" id="ARBA00022679"/>
    </source>
</evidence>
<keyword evidence="9" id="KW-0547">Nucleotide-binding</keyword>
<dbReference type="Pfam" id="PF18719">
    <property type="entry name" value="ArlS_N"/>
    <property type="match status" value="1"/>
</dbReference>
<accession>A0A3N9UKF7</accession>
<comment type="catalytic activity">
    <reaction evidence="1">
        <text>ATP + protein L-histidine = ADP + protein N-phospho-L-histidine.</text>
        <dbReference type="EC" id="2.7.13.3"/>
    </reaction>
</comment>
<sequence length="465" mass="53046">MNKVKNFFMNLSLKKKWTLSSTIVIFISYAAICTIIYLALYTWLIHNEEDNAIRTVDDLTAFFGSQEGPITISELQQSTGLMKAIINQNQTVRIFNLDGYEVLRINNTSPAATLEKSELQYFDTMVMKKNVEGNDVFVLERVVQIGRFQGYLQLIHPLNSFQSMMKYVLTAMLIAGIGALLVAGSISYYLANLLMKPLQDLRDSMVSVREKGFDEEISVTYKADDEIGDLITIYQSMIDELHSSFKKQHQFVSDASHELRTPIQAIEGHLSLIKRWGKNDPEVLEESLHTSITEVQRMKKMIEELLDLARKEEKEQHAYADVQHVLESVIMELQFVHKEANVNVQSYGVKKDAHITENALSQILRNIIENGIRYTEHQPVINIEINYLPDNLFITIKDNGIGISNEHLPHIFDRFYRIDASRKSNGGTGLGLSITKMLAERYDVKINVTSKVNLGTTFTLRFPIV</sequence>
<dbReference type="InterPro" id="IPR003660">
    <property type="entry name" value="HAMP_dom"/>
</dbReference>
<dbReference type="PROSITE" id="PS50885">
    <property type="entry name" value="HAMP"/>
    <property type="match status" value="1"/>
</dbReference>
<proteinExistence type="predicted"/>
<dbReference type="GO" id="GO:0005524">
    <property type="term" value="F:ATP binding"/>
    <property type="evidence" value="ECO:0007669"/>
    <property type="project" value="UniProtKB-KW"/>
</dbReference>
<dbReference type="RefSeq" id="WP_124762920.1">
    <property type="nucleotide sequence ID" value="NZ_JAFBDY010000002.1"/>
</dbReference>
<evidence type="ECO:0000313" key="18">
    <source>
        <dbReference type="EMBL" id="RQW75808.1"/>
    </source>
</evidence>
<dbReference type="Proteomes" id="UP000274033">
    <property type="component" value="Unassembled WGS sequence"/>
</dbReference>
<dbReference type="EMBL" id="RRCT01000002">
    <property type="protein sequence ID" value="RQW75808.1"/>
    <property type="molecule type" value="Genomic_DNA"/>
</dbReference>
<comment type="subcellular location">
    <subcellularLocation>
        <location evidence="2">Cell membrane</location>
        <topology evidence="2">Multi-pass membrane protein</topology>
    </subcellularLocation>
</comment>
<dbReference type="PANTHER" id="PTHR45528">
    <property type="entry name" value="SENSOR HISTIDINE KINASE CPXA"/>
    <property type="match status" value="1"/>
</dbReference>
<dbReference type="OrthoDB" id="9786919at2"/>
<evidence type="ECO:0000256" key="9">
    <source>
        <dbReference type="ARBA" id="ARBA00022741"/>
    </source>
</evidence>
<gene>
    <name evidence="18" type="ORF">EBB45_04095</name>
</gene>
<dbReference type="InterPro" id="IPR050398">
    <property type="entry name" value="HssS/ArlS-like"/>
</dbReference>
<feature type="domain" description="Histidine kinase" evidence="16">
    <location>
        <begin position="254"/>
        <end position="465"/>
    </location>
</feature>
<keyword evidence="19" id="KW-1185">Reference proteome</keyword>
<protein>
    <recommendedName>
        <fullName evidence="4">Signal transduction histidine-protein kinase ArlS</fullName>
        <ecNumber evidence="3">2.7.13.3</ecNumber>
    </recommendedName>
</protein>
<dbReference type="InterPro" id="IPR005467">
    <property type="entry name" value="His_kinase_dom"/>
</dbReference>
<evidence type="ECO:0000256" key="1">
    <source>
        <dbReference type="ARBA" id="ARBA00000085"/>
    </source>
</evidence>
<dbReference type="CDD" id="cd00082">
    <property type="entry name" value="HisKA"/>
    <property type="match status" value="1"/>
</dbReference>
<evidence type="ECO:0000313" key="19">
    <source>
        <dbReference type="Proteomes" id="UP000274033"/>
    </source>
</evidence>
<evidence type="ECO:0000259" key="17">
    <source>
        <dbReference type="PROSITE" id="PS50885"/>
    </source>
</evidence>
<dbReference type="GO" id="GO:0005886">
    <property type="term" value="C:plasma membrane"/>
    <property type="evidence" value="ECO:0007669"/>
    <property type="project" value="UniProtKB-SubCell"/>
</dbReference>
<evidence type="ECO:0000256" key="8">
    <source>
        <dbReference type="ARBA" id="ARBA00022692"/>
    </source>
</evidence>
<dbReference type="Pfam" id="PF00512">
    <property type="entry name" value="HisKA"/>
    <property type="match status" value="1"/>
</dbReference>
<evidence type="ECO:0000256" key="10">
    <source>
        <dbReference type="ARBA" id="ARBA00022777"/>
    </source>
</evidence>
<dbReference type="SMART" id="SM00304">
    <property type="entry name" value="HAMP"/>
    <property type="match status" value="1"/>
</dbReference>
<keyword evidence="11" id="KW-0067">ATP-binding</keyword>
<keyword evidence="8 15" id="KW-0812">Transmembrane</keyword>
<dbReference type="CDD" id="cd00075">
    <property type="entry name" value="HATPase"/>
    <property type="match status" value="1"/>
</dbReference>
<dbReference type="Pfam" id="PF02518">
    <property type="entry name" value="HATPase_c"/>
    <property type="match status" value="1"/>
</dbReference>
<keyword evidence="10 18" id="KW-0418">Kinase</keyword>
<name>A0A3N9UKF7_9BACI</name>
<dbReference type="PROSITE" id="PS50109">
    <property type="entry name" value="HIS_KIN"/>
    <property type="match status" value="1"/>
</dbReference>
<evidence type="ECO:0000256" key="14">
    <source>
        <dbReference type="ARBA" id="ARBA00023136"/>
    </source>
</evidence>
<feature type="domain" description="HAMP" evidence="17">
    <location>
        <begin position="192"/>
        <end position="246"/>
    </location>
</feature>
<dbReference type="Gene3D" id="6.10.340.10">
    <property type="match status" value="1"/>
</dbReference>
<dbReference type="InterPro" id="IPR004358">
    <property type="entry name" value="Sig_transdc_His_kin-like_C"/>
</dbReference>
<dbReference type="FunFam" id="1.10.287.130:FF:000001">
    <property type="entry name" value="Two-component sensor histidine kinase"/>
    <property type="match status" value="1"/>
</dbReference>
<dbReference type="FunFam" id="3.30.565.10:FF:000006">
    <property type="entry name" value="Sensor histidine kinase WalK"/>
    <property type="match status" value="1"/>
</dbReference>
<dbReference type="SUPFAM" id="SSF47384">
    <property type="entry name" value="Homodimeric domain of signal transducing histidine kinase"/>
    <property type="match status" value="1"/>
</dbReference>
<dbReference type="EC" id="2.7.13.3" evidence="3"/>